<comment type="caution">
    <text evidence="2">The sequence shown here is derived from an EMBL/GenBank/DDBJ whole genome shotgun (WGS) entry which is preliminary data.</text>
</comment>
<keyword evidence="3" id="KW-1185">Reference proteome</keyword>
<proteinExistence type="predicted"/>
<dbReference type="PANTHER" id="PTHR12277:SF81">
    <property type="entry name" value="PROTEIN ABHD13"/>
    <property type="match status" value="1"/>
</dbReference>
<gene>
    <name evidence="2" type="ORF">GCM10023150_02210</name>
</gene>
<dbReference type="PANTHER" id="PTHR12277">
    <property type="entry name" value="ALPHA/BETA HYDROLASE DOMAIN-CONTAINING PROTEIN"/>
    <property type="match status" value="1"/>
</dbReference>
<dbReference type="Pfam" id="PF12697">
    <property type="entry name" value="Abhydrolase_6"/>
    <property type="match status" value="1"/>
</dbReference>
<evidence type="ECO:0000259" key="1">
    <source>
        <dbReference type="Pfam" id="PF12697"/>
    </source>
</evidence>
<dbReference type="RefSeq" id="WP_223577439.1">
    <property type="nucleotide sequence ID" value="NZ_BAABFU010000001.1"/>
</dbReference>
<evidence type="ECO:0000313" key="3">
    <source>
        <dbReference type="Proteomes" id="UP001501294"/>
    </source>
</evidence>
<dbReference type="EMBL" id="BAABFU010000001">
    <property type="protein sequence ID" value="GAA4343550.1"/>
    <property type="molecule type" value="Genomic_DNA"/>
</dbReference>
<dbReference type="Gene3D" id="3.40.50.1820">
    <property type="entry name" value="alpha/beta hydrolase"/>
    <property type="match status" value="1"/>
</dbReference>
<dbReference type="InterPro" id="IPR000073">
    <property type="entry name" value="AB_hydrolase_1"/>
</dbReference>
<accession>A0ABP8HS54</accession>
<protein>
    <submittedName>
        <fullName evidence="2">Alpha/beta hydrolase</fullName>
    </submittedName>
</protein>
<sequence>MGSVETNIDEAITLKGNTKQSSHPIAKALHLFFKLGDKLFVNKAGKIASDLWFKPRKFKPSSAEISIIKKAEHRTFKLSDDKTVKLYQWQTSNESLLYDNTVLLVHGWEGRASQFHEFVFKLLEAGYNVISFDAPGHGLSSGKHTDILEFHRVIVYLQNQFGRFAGVIAHSFGAICTAYSINNGLNTDKVVTISTPSHFKGLVYKFQAILGLTNRVTESLSQHIEHRFVTQNTNIWNEFSTYMNARKSSAKAMIIHDKNDKEVPYEEGVLIHENWEGSELQLTEGLGHKRILTNPEVINAVVHFLSDTQALETVLD</sequence>
<reference evidence="3" key="1">
    <citation type="journal article" date="2019" name="Int. J. Syst. Evol. Microbiol.">
        <title>The Global Catalogue of Microorganisms (GCM) 10K type strain sequencing project: providing services to taxonomists for standard genome sequencing and annotation.</title>
        <authorList>
            <consortium name="The Broad Institute Genomics Platform"/>
            <consortium name="The Broad Institute Genome Sequencing Center for Infectious Disease"/>
            <person name="Wu L."/>
            <person name="Ma J."/>
        </authorList>
    </citation>
    <scope>NUCLEOTIDE SEQUENCE [LARGE SCALE GENOMIC DNA]</scope>
    <source>
        <strain evidence="3">JCM 17727</strain>
    </source>
</reference>
<dbReference type="SUPFAM" id="SSF53474">
    <property type="entry name" value="alpha/beta-Hydrolases"/>
    <property type="match status" value="1"/>
</dbReference>
<dbReference type="InterPro" id="IPR029058">
    <property type="entry name" value="AB_hydrolase_fold"/>
</dbReference>
<dbReference type="GO" id="GO:0016787">
    <property type="term" value="F:hydrolase activity"/>
    <property type="evidence" value="ECO:0007669"/>
    <property type="project" value="UniProtKB-KW"/>
</dbReference>
<dbReference type="Proteomes" id="UP001501294">
    <property type="component" value="Unassembled WGS sequence"/>
</dbReference>
<name>A0ABP8HS54_9GAMM</name>
<feature type="domain" description="AB hydrolase-1" evidence="1">
    <location>
        <begin position="102"/>
        <end position="179"/>
    </location>
</feature>
<evidence type="ECO:0000313" key="2">
    <source>
        <dbReference type="EMBL" id="GAA4343550.1"/>
    </source>
</evidence>
<organism evidence="2 3">
    <name type="scientific">Kangiella taiwanensis</name>
    <dbReference type="NCBI Taxonomy" id="1079179"/>
    <lineage>
        <taxon>Bacteria</taxon>
        <taxon>Pseudomonadati</taxon>
        <taxon>Pseudomonadota</taxon>
        <taxon>Gammaproteobacteria</taxon>
        <taxon>Kangiellales</taxon>
        <taxon>Kangiellaceae</taxon>
        <taxon>Kangiella</taxon>
    </lineage>
</organism>
<keyword evidence="2" id="KW-0378">Hydrolase</keyword>